<feature type="transmembrane region" description="Helical" evidence="1">
    <location>
        <begin position="201"/>
        <end position="223"/>
    </location>
</feature>
<keyword evidence="1" id="KW-0472">Membrane</keyword>
<evidence type="ECO:0000313" key="2">
    <source>
        <dbReference type="EMBL" id="MBP3059510.1"/>
    </source>
</evidence>
<evidence type="ECO:0000313" key="3">
    <source>
        <dbReference type="Proteomes" id="UP001192346"/>
    </source>
</evidence>
<protein>
    <recommendedName>
        <fullName evidence="4">DUF1361 domain-containing protein</fullName>
    </recommendedName>
</protein>
<organism evidence="2 3">
    <name type="scientific">Texas Phoenix palm phytoplasma</name>
    <dbReference type="NCBI Taxonomy" id="176709"/>
    <lineage>
        <taxon>Bacteria</taxon>
        <taxon>Bacillati</taxon>
        <taxon>Mycoplasmatota</taxon>
        <taxon>Mollicutes</taxon>
        <taxon>Acholeplasmatales</taxon>
        <taxon>Acholeplasmataceae</taxon>
        <taxon>Candidatus Phytoplasma</taxon>
        <taxon>16SrIV (Coconut lethal yellows group)</taxon>
    </lineage>
</organism>
<proteinExistence type="predicted"/>
<dbReference type="RefSeq" id="WP_138108082.1">
    <property type="nucleotide sequence ID" value="NZ_VBRA02000009.1"/>
</dbReference>
<feature type="transmembrane region" description="Helical" evidence="1">
    <location>
        <begin position="66"/>
        <end position="86"/>
    </location>
</feature>
<feature type="transmembrane region" description="Helical" evidence="1">
    <location>
        <begin position="143"/>
        <end position="168"/>
    </location>
</feature>
<evidence type="ECO:0008006" key="4">
    <source>
        <dbReference type="Google" id="ProtNLM"/>
    </source>
</evidence>
<evidence type="ECO:0000256" key="1">
    <source>
        <dbReference type="SAM" id="Phobius"/>
    </source>
</evidence>
<reference evidence="2" key="1">
    <citation type="submission" date="2019-10" db="EMBL/GenBank/DDBJ databases">
        <title>Whole Genome Sequencing and Characterization of Texas Phoenix Palm Decline Phytoplasma Belongs to Lethal Yellowing (16SrIV) Group.</title>
        <authorList>
            <person name="Bao M."/>
        </authorList>
    </citation>
    <scope>NUCLEOTIDE SEQUENCE [LARGE SCALE GENOMIC DNA]</scope>
    <source>
        <strain evidence="2">ACPD</strain>
    </source>
</reference>
<dbReference type="EMBL" id="VBRA02000009">
    <property type="protein sequence ID" value="MBP3059510.1"/>
    <property type="molecule type" value="Genomic_DNA"/>
</dbReference>
<keyword evidence="1" id="KW-1133">Transmembrane helix</keyword>
<feature type="transmembrane region" description="Helical" evidence="1">
    <location>
        <begin position="12"/>
        <end position="33"/>
    </location>
</feature>
<keyword evidence="3" id="KW-1185">Reference proteome</keyword>
<gene>
    <name evidence="2" type="ORF">FEF22_001805</name>
</gene>
<dbReference type="Proteomes" id="UP001192346">
    <property type="component" value="Unassembled WGS sequence"/>
</dbReference>
<comment type="caution">
    <text evidence="2">The sequence shown here is derived from an EMBL/GenBank/DDBJ whole genome shotgun (WGS) entry which is preliminary data.</text>
</comment>
<sequence length="237" mass="28432">MKIKNINLKQITLGAFLISLCLILSQLNFLLPFRIKMPIVYSNFWVFWHFPLFIVCFLFKFRHAFIIIIIYFILDTFTYSLPRYIIYNDWFNLMNNLKKNFTKDNYNLTLNILLGSFVPILSYVILCLSFKNKEKESILNKKTILFLIFLILLQSISRTLNGYIVFFYRIKNLLENNYNLNNNGLKFFLNILKNHNIKSFFVLWILNIIPIITSNLINFILLLSMKKKIKKIYNHSH</sequence>
<feature type="transmembrane region" description="Helical" evidence="1">
    <location>
        <begin position="39"/>
        <end position="59"/>
    </location>
</feature>
<accession>A0ABS5BIX0</accession>
<keyword evidence="1" id="KW-0812">Transmembrane</keyword>
<name>A0ABS5BIX0_9MOLU</name>
<feature type="transmembrane region" description="Helical" evidence="1">
    <location>
        <begin position="106"/>
        <end position="131"/>
    </location>
</feature>